<accession>A0ABS7Y1J1</accession>
<dbReference type="EMBL" id="JAIUJS010000005">
    <property type="protein sequence ID" value="MCA0153803.1"/>
    <property type="molecule type" value="Genomic_DNA"/>
</dbReference>
<evidence type="ECO:0000256" key="5">
    <source>
        <dbReference type="ARBA" id="ARBA00023295"/>
    </source>
</evidence>
<dbReference type="InterPro" id="IPR031778">
    <property type="entry name" value="Sortilin_N"/>
</dbReference>
<dbReference type="Pfam" id="PF15902">
    <property type="entry name" value="Sortilin-Vps10"/>
    <property type="match status" value="2"/>
</dbReference>
<evidence type="ECO:0000256" key="4">
    <source>
        <dbReference type="ARBA" id="ARBA00023277"/>
    </source>
</evidence>
<dbReference type="SUPFAM" id="SSF49899">
    <property type="entry name" value="Concanavalin A-like lectins/glucanases"/>
    <property type="match status" value="1"/>
</dbReference>
<dbReference type="NCBIfam" id="TIGR04183">
    <property type="entry name" value="Por_Secre_tail"/>
    <property type="match status" value="1"/>
</dbReference>
<gene>
    <name evidence="10" type="ORF">LBV24_11285</name>
</gene>
<dbReference type="PANTHER" id="PTHR43739:SF2">
    <property type="entry name" value="OLIGOXYLOGLUCAN-REDUCING END-SPECIFIC XYLOGLUCANASE-RELATED"/>
    <property type="match status" value="1"/>
</dbReference>
<dbReference type="RefSeq" id="WP_224478759.1">
    <property type="nucleotide sequence ID" value="NZ_JAIUJS010000005.1"/>
</dbReference>
<comment type="similarity">
    <text evidence="7">Belongs to the glycosyl hydrolase 74 family.</text>
</comment>
<evidence type="ECO:0000313" key="11">
    <source>
        <dbReference type="Proteomes" id="UP001198402"/>
    </source>
</evidence>
<keyword evidence="3" id="KW-0378">Hydrolase</keyword>
<feature type="domain" description="Sortilin N-terminal" evidence="8">
    <location>
        <begin position="192"/>
        <end position="310"/>
    </location>
</feature>
<evidence type="ECO:0000256" key="1">
    <source>
        <dbReference type="ARBA" id="ARBA00022729"/>
    </source>
</evidence>
<dbReference type="InterPro" id="IPR026444">
    <property type="entry name" value="Secre_tail"/>
</dbReference>
<dbReference type="InterPro" id="IPR052025">
    <property type="entry name" value="Xyloglucanase_GH74"/>
</dbReference>
<keyword evidence="1" id="KW-0732">Signal</keyword>
<dbReference type="Pfam" id="PF18962">
    <property type="entry name" value="Por_Secre_tail"/>
    <property type="match status" value="1"/>
</dbReference>
<reference evidence="11" key="1">
    <citation type="submission" date="2023-07" db="EMBL/GenBank/DDBJ databases">
        <authorList>
            <person name="Yue Y."/>
        </authorList>
    </citation>
    <scope>NUCLEOTIDE SEQUENCE [LARGE SCALE GENOMIC DNA]</scope>
    <source>
        <strain evidence="11">2Y89</strain>
    </source>
</reference>
<keyword evidence="5" id="KW-0326">Glycosidase</keyword>
<evidence type="ECO:0000259" key="8">
    <source>
        <dbReference type="Pfam" id="PF15902"/>
    </source>
</evidence>
<protein>
    <submittedName>
        <fullName evidence="10">T9SS type A sorting domain-containing protein</fullName>
    </submittedName>
</protein>
<evidence type="ECO:0000259" key="9">
    <source>
        <dbReference type="Pfam" id="PF18962"/>
    </source>
</evidence>
<dbReference type="Proteomes" id="UP001198402">
    <property type="component" value="Unassembled WGS sequence"/>
</dbReference>
<organism evidence="10 11">
    <name type="scientific">Winogradskyella vincentii</name>
    <dbReference type="NCBI Taxonomy" id="2877122"/>
    <lineage>
        <taxon>Bacteria</taxon>
        <taxon>Pseudomonadati</taxon>
        <taxon>Bacteroidota</taxon>
        <taxon>Flavobacteriia</taxon>
        <taxon>Flavobacteriales</taxon>
        <taxon>Flavobacteriaceae</taxon>
        <taxon>Winogradskyella</taxon>
    </lineage>
</organism>
<keyword evidence="4" id="KW-0119">Carbohydrate metabolism</keyword>
<keyword evidence="6" id="KW-0624">Polysaccharide degradation</keyword>
<evidence type="ECO:0000256" key="7">
    <source>
        <dbReference type="ARBA" id="ARBA00037986"/>
    </source>
</evidence>
<keyword evidence="11" id="KW-1185">Reference proteome</keyword>
<evidence type="ECO:0000256" key="3">
    <source>
        <dbReference type="ARBA" id="ARBA00022801"/>
    </source>
</evidence>
<evidence type="ECO:0000256" key="2">
    <source>
        <dbReference type="ARBA" id="ARBA00022737"/>
    </source>
</evidence>
<evidence type="ECO:0000256" key="6">
    <source>
        <dbReference type="ARBA" id="ARBA00023326"/>
    </source>
</evidence>
<dbReference type="InterPro" id="IPR015943">
    <property type="entry name" value="WD40/YVTN_repeat-like_dom_sf"/>
</dbReference>
<feature type="domain" description="Secretion system C-terminal sorting" evidence="9">
    <location>
        <begin position="924"/>
        <end position="995"/>
    </location>
</feature>
<dbReference type="Gene3D" id="2.130.10.10">
    <property type="entry name" value="YVTN repeat-like/Quinoprotein amine dehydrogenase"/>
    <property type="match status" value="4"/>
</dbReference>
<evidence type="ECO:0000313" key="10">
    <source>
        <dbReference type="EMBL" id="MCA0153803.1"/>
    </source>
</evidence>
<feature type="domain" description="Sortilin N-terminal" evidence="8">
    <location>
        <begin position="727"/>
        <end position="829"/>
    </location>
</feature>
<dbReference type="CDD" id="cd15482">
    <property type="entry name" value="Sialidase_non-viral"/>
    <property type="match status" value="1"/>
</dbReference>
<proteinExistence type="inferred from homology"/>
<comment type="caution">
    <text evidence="10">The sequence shown here is derived from an EMBL/GenBank/DDBJ whole genome shotgun (WGS) entry which is preliminary data.</text>
</comment>
<sequence length="997" mass="108954">MKKLILLFSLLFIALIGNSQEYLDLIAEGTHTVQYISQRAEAHFDEVGRDRGTGYKPFRRWQYFAERAMDENGMLKSPEFYYNELQNYNALQNSESLFLRTTVGTWEEMGPTYWNATSGYNPGVGRITSIAVDESNLDHIIVGSPTGGVWKSLDGGNTWTGLTDNLANIDVYALAIDPLNSSTYYWGSTGGTIFKSTDGGATWTLHGDVSNGNVNRILIDPTNTSKLYASAQGGGLFKSLDGGSTWTSINSSATTGYDFQFKPGDPTTVYASGTRFYVSTDGGATFDTSDGLDAWMQEYVSGTNSWTTSDSNQNGSITPRTGDSMAFLNINNYTFPTTRLISPSLDLSGATNPTLNFSYSQVNWVGNIDQLKVYYKTSVSSNWVQLAHYTAEAAQWTDITLNLPNVTSDYFIAFEGIANWSRGLTLDDVSVEATNLGIVFSDGFESASNDFSSGVKMIGVSADDPSVVYVVEADGGTFGGIHKSTDSGATFTQLSHPFQNYFGYDSNGFDNLGQAPRDMAITVNPNDVNDVHIAGINTWRSTNGGVSFSISSQWTPGGASNENIGYCHADVDIMQFVGTGANAKLFVGSDGGIFKADDPTTVDASYYTDLTPGLGIRQFYRIGISQTDPVIVTGGSQDNGSSVLRADGNWYDWWGADGMEGFIDKNNTQIIYGTSQYGSFVKSTNGGNSVISVGQPDGKGGQNNWNWVVPFEQDPITQNTIYCAFDQVYKSVDGGSNWTSISQNFGDDIDELKIAPSDNNKMYLAIDGALWYTTNGGLIWSPSGLNLSSGRINSIAVHPSDPDKIAAATTNSNKVYISTNGGLTFTPIPWDLPNFSSQAVAWQDNGEDGLYVGMNYGIYYTDNDLGNTWIPFNNGLPNVRINELEINSTDNKLYAATYGRGLWRSNLYDASLSIAEFDSDDFSIYPNPANNEVNIKWTKPEMVTLRIYNSLGKIMFYAKNLEVFRGHKIDVSNFEKGIYFVKLNSDYGEVTKKLVLD</sequence>
<name>A0ABS7Y1J1_9FLAO</name>
<dbReference type="PANTHER" id="PTHR43739">
    <property type="entry name" value="XYLOGLUCANASE (EUROFUNG)"/>
    <property type="match status" value="1"/>
</dbReference>
<dbReference type="SUPFAM" id="SSF110296">
    <property type="entry name" value="Oligoxyloglucan reducing end-specific cellobiohydrolase"/>
    <property type="match status" value="2"/>
</dbReference>
<dbReference type="InterPro" id="IPR013320">
    <property type="entry name" value="ConA-like_dom_sf"/>
</dbReference>
<keyword evidence="2" id="KW-0677">Repeat</keyword>